<dbReference type="InterPro" id="IPR007506">
    <property type="entry name" value="PMDh-L-like_dom"/>
</dbReference>
<dbReference type="EMBL" id="JBFTWV010000166">
    <property type="protein sequence ID" value="KAL2784818.1"/>
    <property type="molecule type" value="Genomic_DNA"/>
</dbReference>
<dbReference type="SUPFAM" id="SSF52016">
    <property type="entry name" value="LeuD/IlvD-like"/>
    <property type="match status" value="1"/>
</dbReference>
<evidence type="ECO:0000313" key="5">
    <source>
        <dbReference type="EMBL" id="KAL2784818.1"/>
    </source>
</evidence>
<organism evidence="5 6">
    <name type="scientific">Aspergillus keveii</name>
    <dbReference type="NCBI Taxonomy" id="714993"/>
    <lineage>
        <taxon>Eukaryota</taxon>
        <taxon>Fungi</taxon>
        <taxon>Dikarya</taxon>
        <taxon>Ascomycota</taxon>
        <taxon>Pezizomycotina</taxon>
        <taxon>Eurotiomycetes</taxon>
        <taxon>Eurotiomycetidae</taxon>
        <taxon>Eurotiales</taxon>
        <taxon>Aspergillaceae</taxon>
        <taxon>Aspergillus</taxon>
        <taxon>Aspergillus subgen. Nidulantes</taxon>
    </lineage>
</organism>
<dbReference type="PANTHER" id="PTHR36577:SF3">
    <property type="entry name" value="DUF521 DOMAIN PROTEIN (AFU_ORTHOLOGUE AFUA_6G00490)"/>
    <property type="match status" value="1"/>
</dbReference>
<dbReference type="PANTHER" id="PTHR36577">
    <property type="entry name" value="DUF521 DOMAIN PROTEIN (AFU_ORTHOLOGUE AFUA_6G00490)"/>
    <property type="match status" value="1"/>
</dbReference>
<evidence type="ECO:0000256" key="1">
    <source>
        <dbReference type="ARBA" id="ARBA00023004"/>
    </source>
</evidence>
<keyword evidence="2" id="KW-0456">Lyase</keyword>
<gene>
    <name evidence="5" type="ORF">BJX66DRAFT_316207</name>
</gene>
<dbReference type="InterPro" id="IPR012047">
    <property type="entry name" value="AcnX"/>
</dbReference>
<dbReference type="Proteomes" id="UP001610563">
    <property type="component" value="Unassembled WGS sequence"/>
</dbReference>
<keyword evidence="1" id="KW-0408">Iron</keyword>
<feature type="domain" description="Phosphomevalonate dehydratase small subunit-like" evidence="3">
    <location>
        <begin position="32"/>
        <end position="107"/>
    </location>
</feature>
<name>A0ABR4FNK8_9EURO</name>
<proteinExistence type="predicted"/>
<accession>A0ABR4FNK8</accession>
<evidence type="ECO:0000259" key="3">
    <source>
        <dbReference type="Pfam" id="PF01989"/>
    </source>
</evidence>
<evidence type="ECO:0000313" key="6">
    <source>
        <dbReference type="Proteomes" id="UP001610563"/>
    </source>
</evidence>
<keyword evidence="6" id="KW-1185">Reference proteome</keyword>
<dbReference type="Pfam" id="PF04412">
    <property type="entry name" value="AcnX"/>
    <property type="match status" value="1"/>
</dbReference>
<evidence type="ECO:0008006" key="7">
    <source>
        <dbReference type="Google" id="ProtNLM"/>
    </source>
</evidence>
<protein>
    <recommendedName>
        <fullName evidence="7">Phosphatidate phosphatase APP1 catalytic domain-containing protein</fullName>
    </recommendedName>
</protein>
<dbReference type="Pfam" id="PF01989">
    <property type="entry name" value="AcnX_swivel_put"/>
    <property type="match status" value="1"/>
</dbReference>
<dbReference type="PIRSF" id="PIRSF036630">
    <property type="entry name" value="UCP036630"/>
    <property type="match status" value="1"/>
</dbReference>
<sequence length="566" mass="63001">MSLEKELHLAAEGWCLVNGVATGELLWTDTPLNFWTGIDYTTGKIVDPQHPLCRQTIANRIFALPASRGSYGGPLAIYEMLENDCAPAGIVVSEEEETIIAGVVLAHLFLRKSFPVLKINPLRFQSIYWQTHAAISGCRLYAKHGVLQRPARDPQPFYSSPEFYKEDLTTRKSIDNRAARGALDIIARFATVRGASNLEQVEKACINAYIYTGRAATHIVDSFERYISSFPVKVTATGIPMSRVRWQELGAEEGPLRRLDAVTADYKKMGATIVPTSKITLPERQKNVYLNSMSGQSRPVLPEMIDLCVGLVGWAPVLPLKSEADRAAKVHVNVYVQPMVDEDEDTFFSLLGFAVGYIAGPRIPFVDYTPTPDKSDMLKFTAGFVTTSSAPLFHFRAATDNWRAYYPKSWMVKGELPASTSVPGYTLKRDGFELAKTMLTTARDPSVKYILLGDPNVSLDSLRILAKYCAGHRKHFTVYFLVTTTKEIFDAASHPKYTQTIAQFGASFKYDNYKYDLPGIWLERDAGNIMTNSTRYTPFSTIGARRGVHFGTLKECVDAAVYGRIG</sequence>
<evidence type="ECO:0000259" key="4">
    <source>
        <dbReference type="Pfam" id="PF04412"/>
    </source>
</evidence>
<dbReference type="Gene3D" id="3.50.30.10">
    <property type="entry name" value="Phosphohistidine domain"/>
    <property type="match status" value="1"/>
</dbReference>
<feature type="domain" description="Phosphomevalonate dehydratase large subunit-like" evidence="4">
    <location>
        <begin position="175"/>
        <end position="558"/>
    </location>
</feature>
<evidence type="ECO:0000256" key="2">
    <source>
        <dbReference type="ARBA" id="ARBA00023239"/>
    </source>
</evidence>
<reference evidence="5 6" key="1">
    <citation type="submission" date="2024-07" db="EMBL/GenBank/DDBJ databases">
        <title>Section-level genome sequencing and comparative genomics of Aspergillus sections Usti and Cavernicolus.</title>
        <authorList>
            <consortium name="Lawrence Berkeley National Laboratory"/>
            <person name="Nybo J.L."/>
            <person name="Vesth T.C."/>
            <person name="Theobald S."/>
            <person name="Frisvad J.C."/>
            <person name="Larsen T.O."/>
            <person name="Kjaerboelling I."/>
            <person name="Rothschild-Mancinelli K."/>
            <person name="Lyhne E.K."/>
            <person name="Kogle M.E."/>
            <person name="Barry K."/>
            <person name="Clum A."/>
            <person name="Na H."/>
            <person name="Ledsgaard L."/>
            <person name="Lin J."/>
            <person name="Lipzen A."/>
            <person name="Kuo A."/>
            <person name="Riley R."/>
            <person name="Mondo S."/>
            <person name="Labutti K."/>
            <person name="Haridas S."/>
            <person name="Pangalinan J."/>
            <person name="Salamov A.A."/>
            <person name="Simmons B.A."/>
            <person name="Magnuson J.K."/>
            <person name="Chen J."/>
            <person name="Drula E."/>
            <person name="Henrissat B."/>
            <person name="Wiebenga A."/>
            <person name="Lubbers R.J."/>
            <person name="Gomes A.C."/>
            <person name="Makela M.R."/>
            <person name="Stajich J."/>
            <person name="Grigoriev I.V."/>
            <person name="Mortensen U.H."/>
            <person name="De Vries R.P."/>
            <person name="Baker S.E."/>
            <person name="Andersen M.R."/>
        </authorList>
    </citation>
    <scope>NUCLEOTIDE SEQUENCE [LARGE SCALE GENOMIC DNA]</scope>
    <source>
        <strain evidence="5 6">CBS 209.92</strain>
    </source>
</reference>
<dbReference type="InterPro" id="IPR002840">
    <property type="entry name" value="PMDh-S-like_dom"/>
</dbReference>
<dbReference type="CDD" id="cd01356">
    <property type="entry name" value="AcnX_swivel"/>
    <property type="match status" value="1"/>
</dbReference>
<comment type="caution">
    <text evidence="5">The sequence shown here is derived from an EMBL/GenBank/DDBJ whole genome shotgun (WGS) entry which is preliminary data.</text>
</comment>